<feature type="non-terminal residue" evidence="2">
    <location>
        <position position="1"/>
    </location>
</feature>
<feature type="non-terminal residue" evidence="2">
    <location>
        <position position="154"/>
    </location>
</feature>
<feature type="region of interest" description="Disordered" evidence="1">
    <location>
        <begin position="70"/>
        <end position="154"/>
    </location>
</feature>
<keyword evidence="3" id="KW-1185">Reference proteome</keyword>
<feature type="compositionally biased region" description="Basic and acidic residues" evidence="1">
    <location>
        <begin position="125"/>
        <end position="144"/>
    </location>
</feature>
<gene>
    <name evidence="2" type="ORF">FKW44_003064</name>
</gene>
<organism evidence="2 3">
    <name type="scientific">Caligus rogercresseyi</name>
    <name type="common">Sea louse</name>
    <dbReference type="NCBI Taxonomy" id="217165"/>
    <lineage>
        <taxon>Eukaryota</taxon>
        <taxon>Metazoa</taxon>
        <taxon>Ecdysozoa</taxon>
        <taxon>Arthropoda</taxon>
        <taxon>Crustacea</taxon>
        <taxon>Multicrustacea</taxon>
        <taxon>Hexanauplia</taxon>
        <taxon>Copepoda</taxon>
        <taxon>Siphonostomatoida</taxon>
        <taxon>Caligidae</taxon>
        <taxon>Caligus</taxon>
    </lineage>
</organism>
<evidence type="ECO:0000256" key="1">
    <source>
        <dbReference type="SAM" id="MobiDB-lite"/>
    </source>
</evidence>
<sequence length="154" mass="16682">GVKCSGSISNMESINSLVVPINNEENVEVDITGDADGSVIINDKESQDNALVSDSDGIFHSKGGETVVSIHDNGMTSMNTKNPMPCTDEETMPTSDVNGEEAPSAKLNEKLQKPPRPILDNNVILRDRTRSQSSKRKEMDESPTKSKNPSKIPK</sequence>
<dbReference type="AlphaFoldDB" id="A0A7T8KLA8"/>
<reference evidence="2" key="1">
    <citation type="journal article" name="Sci. Data">
        <title>Chromosome-scale genome assembly of the sea louse Caligus rogercresseyi by SMRT sequencing and Hi-C analysis.</title>
        <authorList>
            <person name="Gallardo-Escarate C."/>
            <person name="Valenzuela-Munoz V."/>
            <person name="Nunez-Acuna G."/>
            <person name="Valenzuela-Miranda D."/>
            <person name="Goncalves A.T."/>
            <person name="Escobar-Sepulveda H."/>
            <person name="Liachko I."/>
            <person name="Nelson B."/>
            <person name="Roberts S."/>
            <person name="Warren W."/>
        </authorList>
    </citation>
    <scope>NUCLEOTIDE SEQUENCE</scope>
    <source>
        <tissue evidence="2">Whole tissue</tissue>
    </source>
</reference>
<accession>A0A7T8KLA8</accession>
<proteinExistence type="predicted"/>
<protein>
    <submittedName>
        <fullName evidence="2">Uncharacterized protein</fullName>
    </submittedName>
</protein>
<feature type="compositionally biased region" description="Polar residues" evidence="1">
    <location>
        <begin position="145"/>
        <end position="154"/>
    </location>
</feature>
<evidence type="ECO:0000313" key="3">
    <source>
        <dbReference type="Proteomes" id="UP000595437"/>
    </source>
</evidence>
<name>A0A7T8KLA8_CALRO</name>
<dbReference type="Proteomes" id="UP000595437">
    <property type="component" value="Chromosome 2"/>
</dbReference>
<dbReference type="EMBL" id="CP045891">
    <property type="protein sequence ID" value="QQP57910.1"/>
    <property type="molecule type" value="Genomic_DNA"/>
</dbReference>
<evidence type="ECO:0000313" key="2">
    <source>
        <dbReference type="EMBL" id="QQP57910.1"/>
    </source>
</evidence>